<dbReference type="InterPro" id="IPR016035">
    <property type="entry name" value="Acyl_Trfase/lysoPLipase"/>
</dbReference>
<sequence length="856" mass="95972">MSACVHRHLLDLVQEEGRWILTNPGRMHRVAAAFRHDALTPSIAFFIGHQYKAQALQTLIPDHGDFAHHSHGIANLLGAKKSLITDFPLLYLDCTPGATCTSLTSAWTICHDNARLTLNIGTSNLTSIVATLHVNLIFPLCHVVCVFVDDFVDARECQSYIENRLRKFAQGEPSPCTLQPRLVLVTSNADNLSSLGQIESHQDFSHVFDSLDILCLDKPDSIQPIAVEVAKSLQHTRRTRSQGHLLFSLRHLGTILDTAITSDLAPIDLFEMHQPVLDVVQDNRAVAHLRHALVLYQTCLDQEGFVDLVASALLVQCYPRSVHRFAPSIVFERIVRQLIMRMNTPDSPVSSVNQLHDKFCQLFRRLNLSVTPHDVRRKSLLKHKTTCTALQTTQTCLWCLLKPAERALRCGHCLCEGCLEAYYNPGHGIYSYRVDRCFICGLNVNTVLKVKPPTAMPSILSIDGGGVRGIAGLVLMMRVQEALDVPWPLWRFFDFVVGTSVGGVIALDLAIGQHSLEQSIARFLGWVSDIFPAPPSGMPVWRHKLRQFWAWVARDSIYDSERLENVMKEAFGKTQHLFSVEGQHWSGIKLGIMATEVSRSELRIFTNYNGIGRCESDSGYKLLRPPVVDEEPLVFEVARATVAAPPYFRPKQLRGHEPVQDGGLRANNPSEQALWELSAIWPGHARPSLVLSVGTGYHDTPPHKLATQSAWRSRGMPRIVRSFMMSPCLHGQNSWKALLNRLDHSARKSFIRLNLEFEDEEPALDNAAEIPSLRARAESCYIDVVLSQTSIWASAFFFELTGRPQLFCGYYICHGVILCKFEDARQLLRAIRKAYPLHQLAVGTQGLVEFAYQTGD</sequence>
<feature type="active site" description="Proton acceptor" evidence="5">
    <location>
        <position position="661"/>
    </location>
</feature>
<proteinExistence type="predicted"/>
<keyword evidence="1" id="KW-0479">Metal-binding</keyword>
<evidence type="ECO:0000313" key="7">
    <source>
        <dbReference type="EMBL" id="KAK5080479.1"/>
    </source>
</evidence>
<dbReference type="CDD" id="cd07199">
    <property type="entry name" value="Pat17_PNPLA8_PNPLA9_like"/>
    <property type="match status" value="1"/>
</dbReference>
<dbReference type="PANTHER" id="PTHR24185">
    <property type="entry name" value="CALCIUM-INDEPENDENT PHOSPHOLIPASE A2-GAMMA"/>
    <property type="match status" value="1"/>
</dbReference>
<evidence type="ECO:0000256" key="3">
    <source>
        <dbReference type="ARBA" id="ARBA00022833"/>
    </source>
</evidence>
<keyword evidence="8" id="KW-1185">Reference proteome</keyword>
<dbReference type="GO" id="GO:0008270">
    <property type="term" value="F:zinc ion binding"/>
    <property type="evidence" value="ECO:0007669"/>
    <property type="project" value="UniProtKB-KW"/>
</dbReference>
<evidence type="ECO:0000256" key="1">
    <source>
        <dbReference type="ARBA" id="ARBA00022723"/>
    </source>
</evidence>
<evidence type="ECO:0000256" key="5">
    <source>
        <dbReference type="PROSITE-ProRule" id="PRU01161"/>
    </source>
</evidence>
<protein>
    <recommendedName>
        <fullName evidence="6">PNPLA domain-containing protein</fullName>
    </recommendedName>
</protein>
<dbReference type="Pfam" id="PF01734">
    <property type="entry name" value="Patatin"/>
    <property type="match status" value="1"/>
</dbReference>
<feature type="short sequence motif" description="GXSXG" evidence="5">
    <location>
        <begin position="498"/>
        <end position="502"/>
    </location>
</feature>
<keyword evidence="3" id="KW-0862">Zinc</keyword>
<dbReference type="GO" id="GO:0046486">
    <property type="term" value="P:glycerolipid metabolic process"/>
    <property type="evidence" value="ECO:0007669"/>
    <property type="project" value="UniProtKB-ARBA"/>
</dbReference>
<evidence type="ECO:0000256" key="2">
    <source>
        <dbReference type="ARBA" id="ARBA00022771"/>
    </source>
</evidence>
<accession>A0AAN7PS63</accession>
<dbReference type="GO" id="GO:0047499">
    <property type="term" value="F:calcium-independent phospholipase A2 activity"/>
    <property type="evidence" value="ECO:0007669"/>
    <property type="project" value="TreeGrafter"/>
</dbReference>
<feature type="domain" description="PNPLA" evidence="6">
    <location>
        <begin position="460"/>
        <end position="674"/>
    </location>
</feature>
<dbReference type="GO" id="GO:0016020">
    <property type="term" value="C:membrane"/>
    <property type="evidence" value="ECO:0007669"/>
    <property type="project" value="TreeGrafter"/>
</dbReference>
<keyword evidence="2" id="KW-0863">Zinc-finger</keyword>
<dbReference type="InterPro" id="IPR002641">
    <property type="entry name" value="PNPLA_dom"/>
</dbReference>
<dbReference type="GO" id="GO:0016042">
    <property type="term" value="P:lipid catabolic process"/>
    <property type="evidence" value="ECO:0007669"/>
    <property type="project" value="UniProtKB-UniRule"/>
</dbReference>
<feature type="short sequence motif" description="GXGXXG" evidence="5">
    <location>
        <begin position="464"/>
        <end position="469"/>
    </location>
</feature>
<evidence type="ECO:0000259" key="6">
    <source>
        <dbReference type="PROSITE" id="PS51635"/>
    </source>
</evidence>
<dbReference type="PANTHER" id="PTHR24185:SF8">
    <property type="entry name" value="PNPLA DOMAIN-CONTAINING PROTEIN"/>
    <property type="match status" value="1"/>
</dbReference>
<dbReference type="Proteomes" id="UP001309876">
    <property type="component" value="Unassembled WGS sequence"/>
</dbReference>
<name>A0AAN7PS63_9EURO</name>
<organism evidence="7 8">
    <name type="scientific">Lithohypha guttulata</name>
    <dbReference type="NCBI Taxonomy" id="1690604"/>
    <lineage>
        <taxon>Eukaryota</taxon>
        <taxon>Fungi</taxon>
        <taxon>Dikarya</taxon>
        <taxon>Ascomycota</taxon>
        <taxon>Pezizomycotina</taxon>
        <taxon>Eurotiomycetes</taxon>
        <taxon>Chaetothyriomycetidae</taxon>
        <taxon>Chaetothyriales</taxon>
        <taxon>Trichomeriaceae</taxon>
        <taxon>Lithohypha</taxon>
    </lineage>
</organism>
<feature type="short sequence motif" description="DGA/G" evidence="5">
    <location>
        <begin position="661"/>
        <end position="663"/>
    </location>
</feature>
<dbReference type="PROSITE" id="PS00518">
    <property type="entry name" value="ZF_RING_1"/>
    <property type="match status" value="1"/>
</dbReference>
<evidence type="ECO:0000313" key="8">
    <source>
        <dbReference type="Proteomes" id="UP001309876"/>
    </source>
</evidence>
<evidence type="ECO:0000256" key="4">
    <source>
        <dbReference type="ARBA" id="ARBA00023098"/>
    </source>
</evidence>
<comment type="caution">
    <text evidence="7">The sequence shown here is derived from an EMBL/GenBank/DDBJ whole genome shotgun (WGS) entry which is preliminary data.</text>
</comment>
<dbReference type="AlphaFoldDB" id="A0AAN7PS63"/>
<dbReference type="SUPFAM" id="SSF52151">
    <property type="entry name" value="FabD/lysophospholipase-like"/>
    <property type="match status" value="1"/>
</dbReference>
<dbReference type="Gene3D" id="3.40.1090.10">
    <property type="entry name" value="Cytosolic phospholipase A2 catalytic domain"/>
    <property type="match status" value="1"/>
</dbReference>
<dbReference type="GO" id="GO:0019369">
    <property type="term" value="P:arachidonate metabolic process"/>
    <property type="evidence" value="ECO:0007669"/>
    <property type="project" value="TreeGrafter"/>
</dbReference>
<reference evidence="7 8" key="1">
    <citation type="submission" date="2023-08" db="EMBL/GenBank/DDBJ databases">
        <title>Black Yeasts Isolated from many extreme environments.</title>
        <authorList>
            <person name="Coleine C."/>
            <person name="Stajich J.E."/>
            <person name="Selbmann L."/>
        </authorList>
    </citation>
    <scope>NUCLEOTIDE SEQUENCE [LARGE SCALE GENOMIC DNA]</scope>
    <source>
        <strain evidence="7 8">CCFEE 5910</strain>
    </source>
</reference>
<gene>
    <name evidence="7" type="ORF">LTR05_008589</name>
</gene>
<dbReference type="EMBL" id="JAVRRJ010000014">
    <property type="protein sequence ID" value="KAK5080479.1"/>
    <property type="molecule type" value="Genomic_DNA"/>
</dbReference>
<keyword evidence="4 5" id="KW-0443">Lipid metabolism</keyword>
<dbReference type="InterPro" id="IPR017907">
    <property type="entry name" value="Znf_RING_CS"/>
</dbReference>
<keyword evidence="5" id="KW-0442">Lipid degradation</keyword>
<dbReference type="PROSITE" id="PS51635">
    <property type="entry name" value="PNPLA"/>
    <property type="match status" value="1"/>
</dbReference>
<keyword evidence="5" id="KW-0378">Hydrolase</keyword>
<feature type="active site" description="Nucleophile" evidence="5">
    <location>
        <position position="500"/>
    </location>
</feature>